<comment type="caution">
    <text evidence="1">The sequence shown here is derived from an EMBL/GenBank/DDBJ whole genome shotgun (WGS) entry which is preliminary data.</text>
</comment>
<reference evidence="1 2" key="1">
    <citation type="submission" date="2022-01" db="EMBL/GenBank/DDBJ databases">
        <title>Whole genome-based taxonomy of the Shewanellaceae.</title>
        <authorList>
            <person name="Martin-Rodriguez A.J."/>
        </authorList>
    </citation>
    <scope>NUCLEOTIDE SEQUENCE [LARGE SCALE GENOMIC DNA]</scope>
    <source>
        <strain evidence="1 2">DSM 21332</strain>
    </source>
</reference>
<keyword evidence="2" id="KW-1185">Reference proteome</keyword>
<proteinExistence type="predicted"/>
<gene>
    <name evidence="1" type="ORF">L2725_06790</name>
</gene>
<name>A0ABT0N5U1_9GAMM</name>
<dbReference type="Proteomes" id="UP001202831">
    <property type="component" value="Unassembled WGS sequence"/>
</dbReference>
<dbReference type="RefSeq" id="WP_249248245.1">
    <property type="nucleotide sequence ID" value="NZ_JAKIKT010000002.1"/>
</dbReference>
<protein>
    <submittedName>
        <fullName evidence="1">Uncharacterized protein</fullName>
    </submittedName>
</protein>
<dbReference type="EMBL" id="JAKIKT010000002">
    <property type="protein sequence ID" value="MCL2913495.1"/>
    <property type="molecule type" value="Genomic_DNA"/>
</dbReference>
<evidence type="ECO:0000313" key="2">
    <source>
        <dbReference type="Proteomes" id="UP001202831"/>
    </source>
</evidence>
<sequence>MLPRLHPGEYLLAMGCLKVRPGDVCLLLPTHLPMMVKTCRRVLTSGNLEFDGESAASITADRIGIIPPSRVCRVILVLGPKGFRRP</sequence>
<organism evidence="1 2">
    <name type="scientific">Shewanella corallii</name>
    <dbReference type="NCBI Taxonomy" id="560080"/>
    <lineage>
        <taxon>Bacteria</taxon>
        <taxon>Pseudomonadati</taxon>
        <taxon>Pseudomonadota</taxon>
        <taxon>Gammaproteobacteria</taxon>
        <taxon>Alteromonadales</taxon>
        <taxon>Shewanellaceae</taxon>
        <taxon>Shewanella</taxon>
    </lineage>
</organism>
<accession>A0ABT0N5U1</accession>
<evidence type="ECO:0000313" key="1">
    <source>
        <dbReference type="EMBL" id="MCL2913495.1"/>
    </source>
</evidence>